<name>A0A495VML7_9BACT</name>
<sequence>MKAHILNLKAYVLTVALGAAFNYGIAAEKKSETPDTKIYQHFIIYGQSLSTGHQSYPALTTEPLSGNYMIGDQIWINQGNRNSAILNPLKSSLALTEKRSPLSRNGGIAECPIVAAVNHLRLKINDPSVNYIATSTGVGGKTIDQLSKHCRNKNIYQEGFLKAAFAAPQIAAKENATVTCPLVIWMQGEYNYWADTTRGLLPHIPNVVGKDEYKTLMLRLKNDMQNDVVSIYNQHSKPLFITYQVGAQYTRGRTLNIGMAQLEAANETEDIICAGPVYPMTDRGGHLDANGYRWYGEMLAKAYYRTIIGGKPFIPLQPEELSRTSDSKEIKICFRVPVKPLVLDDYTTEKIKDYGFAIYNDGIRQKITDVKVKGDCVYITCEKDLSGAIEVTYAGADEFKGHGNLRDSDDYKAYYTYIDQDEKNSDGTFVFARDKDKNGNYVTLRPNYEPRDKSGNIIYGRPYPLYNFSVAFYYKLDKGVKKYRIYIPEKDKSKLDKVLEINK</sequence>
<keyword evidence="3" id="KW-1185">Reference proteome</keyword>
<dbReference type="SUPFAM" id="SSF52266">
    <property type="entry name" value="SGNH hydrolase"/>
    <property type="match status" value="1"/>
</dbReference>
<evidence type="ECO:0000313" key="2">
    <source>
        <dbReference type="EMBL" id="RKT50140.1"/>
    </source>
</evidence>
<evidence type="ECO:0008006" key="4">
    <source>
        <dbReference type="Google" id="ProtNLM"/>
    </source>
</evidence>
<comment type="caution">
    <text evidence="2">The sequence shown here is derived from an EMBL/GenBank/DDBJ whole genome shotgun (WGS) entry which is preliminary data.</text>
</comment>
<organism evidence="2 3">
    <name type="scientific">Coprobacter fastidiosus NSB1 = JCM 33896</name>
    <dbReference type="NCBI Taxonomy" id="1349822"/>
    <lineage>
        <taxon>Bacteria</taxon>
        <taxon>Pseudomonadati</taxon>
        <taxon>Bacteroidota</taxon>
        <taxon>Bacteroidia</taxon>
        <taxon>Bacteroidales</taxon>
        <taxon>Barnesiellaceae</taxon>
        <taxon>Coprobacter</taxon>
    </lineage>
</organism>
<keyword evidence="1" id="KW-0732">Signal</keyword>
<dbReference type="AlphaFoldDB" id="A0A495VML7"/>
<dbReference type="EMBL" id="RBXN01000008">
    <property type="protein sequence ID" value="RKT50140.1"/>
    <property type="molecule type" value="Genomic_DNA"/>
</dbReference>
<feature type="chain" id="PRO_5019786531" description="Sialate O-acetylesterase domain-containing protein" evidence="1">
    <location>
        <begin position="27"/>
        <end position="503"/>
    </location>
</feature>
<reference evidence="2 3" key="1">
    <citation type="submission" date="2018-10" db="EMBL/GenBank/DDBJ databases">
        <title>Genomic Encyclopedia of Archaeal and Bacterial Type Strains, Phase II (KMG-II): from individual species to whole genera.</title>
        <authorList>
            <person name="Goeker M."/>
        </authorList>
    </citation>
    <scope>NUCLEOTIDE SEQUENCE [LARGE SCALE GENOMIC DNA]</scope>
    <source>
        <strain evidence="2 3">NSB1</strain>
    </source>
</reference>
<dbReference type="GO" id="GO:0016788">
    <property type="term" value="F:hydrolase activity, acting on ester bonds"/>
    <property type="evidence" value="ECO:0007669"/>
    <property type="project" value="UniProtKB-ARBA"/>
</dbReference>
<feature type="signal peptide" evidence="1">
    <location>
        <begin position="1"/>
        <end position="26"/>
    </location>
</feature>
<dbReference type="OrthoDB" id="1062066at2"/>
<evidence type="ECO:0000313" key="3">
    <source>
        <dbReference type="Proteomes" id="UP000269493"/>
    </source>
</evidence>
<dbReference type="RefSeq" id="WP_022602849.1">
    <property type="nucleotide sequence ID" value="NZ_KI440834.1"/>
</dbReference>
<protein>
    <recommendedName>
        <fullName evidence="4">Sialate O-acetylesterase domain-containing protein</fullName>
    </recommendedName>
</protein>
<evidence type="ECO:0000256" key="1">
    <source>
        <dbReference type="SAM" id="SignalP"/>
    </source>
</evidence>
<dbReference type="Gene3D" id="3.40.50.1110">
    <property type="entry name" value="SGNH hydrolase"/>
    <property type="match status" value="1"/>
</dbReference>
<dbReference type="InterPro" id="IPR036514">
    <property type="entry name" value="SGNH_hydro_sf"/>
</dbReference>
<proteinExistence type="predicted"/>
<dbReference type="Proteomes" id="UP000269493">
    <property type="component" value="Unassembled WGS sequence"/>
</dbReference>
<accession>A0A495VML7</accession>
<dbReference type="GeneID" id="92928082"/>
<gene>
    <name evidence="2" type="ORF">BC742_2245</name>
</gene>